<dbReference type="CDD" id="cd00821">
    <property type="entry name" value="PH"/>
    <property type="match status" value="1"/>
</dbReference>
<evidence type="ECO:0000256" key="1">
    <source>
        <dbReference type="SAM" id="MobiDB-lite"/>
    </source>
</evidence>
<dbReference type="Proteomes" id="UP000740883">
    <property type="component" value="Unassembled WGS sequence"/>
</dbReference>
<reference evidence="3 4" key="1">
    <citation type="journal article" date="2020" name="Genome Biol. Evol.">
        <title>Comparative genomics of strictly vertically transmitted, feminizing microsporidia endosymbionts of amphipod crustaceans.</title>
        <authorList>
            <person name="Cormier A."/>
            <person name="Chebbi M.A."/>
            <person name="Giraud I."/>
            <person name="Wattier R."/>
            <person name="Teixeira M."/>
            <person name="Gilbert C."/>
            <person name="Rigaud T."/>
            <person name="Cordaux R."/>
        </authorList>
    </citation>
    <scope>NUCLEOTIDE SEQUENCE [LARGE SCALE GENOMIC DNA]</scope>
    <source>
        <strain evidence="3 4">Ou3-Ou53</strain>
    </source>
</reference>
<dbReference type="OrthoDB" id="73919at2759"/>
<evidence type="ECO:0000259" key="2">
    <source>
        <dbReference type="PROSITE" id="PS50003"/>
    </source>
</evidence>
<name>A0A9P6L090_9MICR</name>
<feature type="compositionally biased region" description="Basic and acidic residues" evidence="1">
    <location>
        <begin position="265"/>
        <end position="285"/>
    </location>
</feature>
<evidence type="ECO:0000313" key="4">
    <source>
        <dbReference type="Proteomes" id="UP000740883"/>
    </source>
</evidence>
<feature type="domain" description="PH" evidence="2">
    <location>
        <begin position="324"/>
        <end position="423"/>
    </location>
</feature>
<dbReference type="Gene3D" id="2.30.29.30">
    <property type="entry name" value="Pleckstrin-homology domain (PH domain)/Phosphotyrosine-binding domain (PTB)"/>
    <property type="match status" value="1"/>
</dbReference>
<comment type="caution">
    <text evidence="3">The sequence shown here is derived from an EMBL/GenBank/DDBJ whole genome shotgun (WGS) entry which is preliminary data.</text>
</comment>
<proteinExistence type="predicted"/>
<feature type="compositionally biased region" description="Low complexity" evidence="1">
    <location>
        <begin position="183"/>
        <end position="195"/>
    </location>
</feature>
<keyword evidence="4" id="KW-1185">Reference proteome</keyword>
<protein>
    <submittedName>
        <fullName evidence="3">PH domain-containing protein</fullName>
    </submittedName>
</protein>
<gene>
    <name evidence="3" type="ORF">NGRA_0535</name>
</gene>
<feature type="compositionally biased region" description="Basic and acidic residues" evidence="1">
    <location>
        <begin position="112"/>
        <end position="180"/>
    </location>
</feature>
<sequence>MENKGGLSRRRKSIMVIDKKGKAQEVLKTKKEEGSLSNVDCSLKEENKGEKSINSCQRINGMGQKDKVCKCEMCSKEGCVRCEICKQKDCTRCDFGSVSSINSSVSSISVKDTIEKDGTTKEKGTIEKDTIEKDTIEKDTIEKDGTIEKDTLEKDGTTKDTTKEKDGTTKEKGTIEKDNNPYDSSDSSSSIQDDSATNEKPKDAPTSPTNSSSEEEKVEDSNKKKGVPKAGVFPGIILGKSAQEEKASKAKKVTIDEDQNTEYSVPRDGEKSIPLSDGEKYDGKTGHVKSGSLEKIDSGFVPHKIPSEKLPEDSEILKERENGNVVCEGHMWKRRRIFACFWHEKYFLLTKDGILKYHKANGTRPSKGHFDLKNVNKIHEVFAGTDSHPFRLALLCDDENLLFAYDDEETRTFWCNQFHKFSGA</sequence>
<accession>A0A9P6L090</accession>
<dbReference type="InterPro" id="IPR011993">
    <property type="entry name" value="PH-like_dom_sf"/>
</dbReference>
<dbReference type="InterPro" id="IPR001849">
    <property type="entry name" value="PH_domain"/>
</dbReference>
<dbReference type="AlphaFoldDB" id="A0A9P6L090"/>
<evidence type="ECO:0000313" key="3">
    <source>
        <dbReference type="EMBL" id="KAF9764459.1"/>
    </source>
</evidence>
<dbReference type="SUPFAM" id="SSF50729">
    <property type="entry name" value="PH domain-like"/>
    <property type="match status" value="1"/>
</dbReference>
<dbReference type="EMBL" id="SBJO01000021">
    <property type="protein sequence ID" value="KAF9764459.1"/>
    <property type="molecule type" value="Genomic_DNA"/>
</dbReference>
<dbReference type="Pfam" id="PF00169">
    <property type="entry name" value="PH"/>
    <property type="match status" value="1"/>
</dbReference>
<organism evidence="3 4">
    <name type="scientific">Nosema granulosis</name>
    <dbReference type="NCBI Taxonomy" id="83296"/>
    <lineage>
        <taxon>Eukaryota</taxon>
        <taxon>Fungi</taxon>
        <taxon>Fungi incertae sedis</taxon>
        <taxon>Microsporidia</taxon>
        <taxon>Nosematidae</taxon>
        <taxon>Nosema</taxon>
    </lineage>
</organism>
<feature type="region of interest" description="Disordered" evidence="1">
    <location>
        <begin position="102"/>
        <end position="289"/>
    </location>
</feature>
<dbReference type="PROSITE" id="PS50003">
    <property type="entry name" value="PH_DOMAIN"/>
    <property type="match status" value="1"/>
</dbReference>